<reference evidence="3" key="1">
    <citation type="submission" date="2022-11" db="UniProtKB">
        <authorList>
            <consortium name="WormBaseParasite"/>
        </authorList>
    </citation>
    <scope>IDENTIFICATION</scope>
</reference>
<accession>A0A914CS89</accession>
<feature type="transmembrane region" description="Helical" evidence="1">
    <location>
        <begin position="12"/>
        <end position="40"/>
    </location>
</feature>
<proteinExistence type="predicted"/>
<evidence type="ECO:0000256" key="1">
    <source>
        <dbReference type="SAM" id="Phobius"/>
    </source>
</evidence>
<evidence type="ECO:0000313" key="3">
    <source>
        <dbReference type="WBParaSite" id="ACRNAN_scaffold13228.g21818.t1"/>
    </source>
</evidence>
<protein>
    <submittedName>
        <fullName evidence="3">Uncharacterized protein</fullName>
    </submittedName>
</protein>
<keyword evidence="1" id="KW-0472">Membrane</keyword>
<dbReference type="Proteomes" id="UP000887540">
    <property type="component" value="Unplaced"/>
</dbReference>
<evidence type="ECO:0000313" key="2">
    <source>
        <dbReference type="Proteomes" id="UP000887540"/>
    </source>
</evidence>
<name>A0A914CS89_9BILA</name>
<keyword evidence="1" id="KW-0812">Transmembrane</keyword>
<keyword evidence="1" id="KW-1133">Transmembrane helix</keyword>
<keyword evidence="2" id="KW-1185">Reference proteome</keyword>
<sequence length="78" mass="8808">MGWQMDILKGVVIFGLVDLIVLLVELGRGVTIAILLMVIGQMANKQILTRVVYHHNFQPQIGMQVIVFSKNRLSVNYL</sequence>
<dbReference type="WBParaSite" id="ACRNAN_scaffold13228.g21818.t1">
    <property type="protein sequence ID" value="ACRNAN_scaffold13228.g21818.t1"/>
    <property type="gene ID" value="ACRNAN_scaffold13228.g21818"/>
</dbReference>
<organism evidence="2 3">
    <name type="scientific">Acrobeloides nanus</name>
    <dbReference type="NCBI Taxonomy" id="290746"/>
    <lineage>
        <taxon>Eukaryota</taxon>
        <taxon>Metazoa</taxon>
        <taxon>Ecdysozoa</taxon>
        <taxon>Nematoda</taxon>
        <taxon>Chromadorea</taxon>
        <taxon>Rhabditida</taxon>
        <taxon>Tylenchina</taxon>
        <taxon>Cephalobomorpha</taxon>
        <taxon>Cephaloboidea</taxon>
        <taxon>Cephalobidae</taxon>
        <taxon>Acrobeloides</taxon>
    </lineage>
</organism>
<dbReference type="AlphaFoldDB" id="A0A914CS89"/>